<evidence type="ECO:0000313" key="8">
    <source>
        <dbReference type="Proteomes" id="UP000823750"/>
    </source>
</evidence>
<dbReference type="HAMAP" id="MF_01080">
    <property type="entry name" value="TruB_bact"/>
    <property type="match status" value="1"/>
</dbReference>
<dbReference type="GO" id="GO:0031119">
    <property type="term" value="P:tRNA pseudouridine synthesis"/>
    <property type="evidence" value="ECO:0007669"/>
    <property type="project" value="UniProtKB-UniRule"/>
</dbReference>
<evidence type="ECO:0000313" key="7">
    <source>
        <dbReference type="EMBL" id="MBO8485805.1"/>
    </source>
</evidence>
<dbReference type="PANTHER" id="PTHR13767:SF2">
    <property type="entry name" value="PSEUDOURIDYLATE SYNTHASE TRUB1"/>
    <property type="match status" value="1"/>
</dbReference>
<dbReference type="InterPro" id="IPR002501">
    <property type="entry name" value="PsdUridine_synth_N"/>
</dbReference>
<reference evidence="7" key="1">
    <citation type="submission" date="2020-10" db="EMBL/GenBank/DDBJ databases">
        <authorList>
            <person name="Gilroy R."/>
        </authorList>
    </citation>
    <scope>NUCLEOTIDE SEQUENCE</scope>
    <source>
        <strain evidence="7">B2-16538</strain>
    </source>
</reference>
<dbReference type="EMBL" id="JADILX010000082">
    <property type="protein sequence ID" value="MBO8485805.1"/>
    <property type="molecule type" value="Genomic_DNA"/>
</dbReference>
<dbReference type="Proteomes" id="UP000823750">
    <property type="component" value="Unassembled WGS sequence"/>
</dbReference>
<protein>
    <recommendedName>
        <fullName evidence="5">tRNA pseudouridine synthase B</fullName>
        <ecNumber evidence="5">5.4.99.25</ecNumber>
    </recommendedName>
    <alternativeName>
        <fullName evidence="5">tRNA pseudouridine(55) synthase</fullName>
        <shortName evidence="5">Psi55 synthase</shortName>
    </alternativeName>
    <alternativeName>
        <fullName evidence="5">tRNA pseudouridylate synthase</fullName>
    </alternativeName>
    <alternativeName>
        <fullName evidence="5">tRNA-uridine isomerase</fullName>
    </alternativeName>
</protein>
<comment type="catalytic activity">
    <reaction evidence="1 5">
        <text>uridine(55) in tRNA = pseudouridine(55) in tRNA</text>
        <dbReference type="Rhea" id="RHEA:42532"/>
        <dbReference type="Rhea" id="RHEA-COMP:10101"/>
        <dbReference type="Rhea" id="RHEA-COMP:10102"/>
        <dbReference type="ChEBI" id="CHEBI:65314"/>
        <dbReference type="ChEBI" id="CHEBI:65315"/>
        <dbReference type="EC" id="5.4.99.25"/>
    </reaction>
</comment>
<dbReference type="Gene3D" id="3.30.2350.10">
    <property type="entry name" value="Pseudouridine synthase"/>
    <property type="match status" value="1"/>
</dbReference>
<dbReference type="PANTHER" id="PTHR13767">
    <property type="entry name" value="TRNA-PSEUDOURIDINE SYNTHASE"/>
    <property type="match status" value="1"/>
</dbReference>
<gene>
    <name evidence="5" type="primary">truB</name>
    <name evidence="7" type="ORF">IAB78_05215</name>
</gene>
<evidence type="ECO:0000256" key="1">
    <source>
        <dbReference type="ARBA" id="ARBA00000385"/>
    </source>
</evidence>
<reference evidence="7" key="2">
    <citation type="journal article" date="2021" name="PeerJ">
        <title>Extensive microbial diversity within the chicken gut microbiome revealed by metagenomics and culture.</title>
        <authorList>
            <person name="Gilroy R."/>
            <person name="Ravi A."/>
            <person name="Getino M."/>
            <person name="Pursley I."/>
            <person name="Horton D.L."/>
            <person name="Alikhan N.F."/>
            <person name="Baker D."/>
            <person name="Gharbi K."/>
            <person name="Hall N."/>
            <person name="Watson M."/>
            <person name="Adriaenssens E.M."/>
            <person name="Foster-Nyarko E."/>
            <person name="Jarju S."/>
            <person name="Secka A."/>
            <person name="Antonio M."/>
            <person name="Oren A."/>
            <person name="Chaudhuri R.R."/>
            <person name="La Ragione R."/>
            <person name="Hildebrand F."/>
            <person name="Pallen M.J."/>
        </authorList>
    </citation>
    <scope>NUCLEOTIDE SEQUENCE</scope>
    <source>
        <strain evidence="7">B2-16538</strain>
    </source>
</reference>
<keyword evidence="3 5" id="KW-0819">tRNA processing</keyword>
<evidence type="ECO:0000256" key="2">
    <source>
        <dbReference type="ARBA" id="ARBA00005642"/>
    </source>
</evidence>
<dbReference type="GO" id="GO:0003723">
    <property type="term" value="F:RNA binding"/>
    <property type="evidence" value="ECO:0007669"/>
    <property type="project" value="InterPro"/>
</dbReference>
<dbReference type="AlphaFoldDB" id="A0A9D9J325"/>
<organism evidence="7 8">
    <name type="scientific">Candidatus Cryptobacteroides excrementavium</name>
    <dbReference type="NCBI Taxonomy" id="2840759"/>
    <lineage>
        <taxon>Bacteria</taxon>
        <taxon>Pseudomonadati</taxon>
        <taxon>Bacteroidota</taxon>
        <taxon>Bacteroidia</taxon>
        <taxon>Bacteroidales</taxon>
        <taxon>Candidatus Cryptobacteroides</taxon>
    </lineage>
</organism>
<dbReference type="Pfam" id="PF01509">
    <property type="entry name" value="TruB_N"/>
    <property type="match status" value="1"/>
</dbReference>
<keyword evidence="4 5" id="KW-0413">Isomerase</keyword>
<sequence>MTLMQPLSVDRIYLEERTGHGMACPLLSDDIADYPDGIILPVDKPYRWTSADVIRKIKFAATRYFRKKNLKVGHAGTLDPLATGVLLVCIGKATRLAEELQSHDKEYIAGITFGATTPSYDLEKEIDGTFPHGHISEDLIKKTLPDFIGEQQQIAPLFSAKSIDGVRAYELARKIYRRHIEGRKEEDGGAGAEMLDQTAAGLIRTANITITEASLLRFWPQGRNDGTAQYPLSAGQDTERESRIKVADNSGLHLPEALIRIRCSKGTYIRAFARDLGEAVGSGAHLSSLQRSRSGQYRVENALDIHSATAIFSTAATSRQETPSL</sequence>
<dbReference type="EC" id="5.4.99.25" evidence="5"/>
<feature type="domain" description="Pseudouridine synthase II N-terminal" evidence="6">
    <location>
        <begin position="68"/>
        <end position="177"/>
    </location>
</feature>
<comment type="similarity">
    <text evidence="2 5">Belongs to the pseudouridine synthase TruB family. Type 1 subfamily.</text>
</comment>
<accession>A0A9D9J325</accession>
<feature type="active site" description="Nucleophile" evidence="5">
    <location>
        <position position="79"/>
    </location>
</feature>
<evidence type="ECO:0000259" key="6">
    <source>
        <dbReference type="Pfam" id="PF01509"/>
    </source>
</evidence>
<comment type="function">
    <text evidence="5">Responsible for synthesis of pseudouridine from uracil-55 in the psi GC loop of transfer RNAs.</text>
</comment>
<evidence type="ECO:0000256" key="3">
    <source>
        <dbReference type="ARBA" id="ARBA00022694"/>
    </source>
</evidence>
<dbReference type="SUPFAM" id="SSF55120">
    <property type="entry name" value="Pseudouridine synthase"/>
    <property type="match status" value="1"/>
</dbReference>
<comment type="caution">
    <text evidence="7">The sequence shown here is derived from an EMBL/GenBank/DDBJ whole genome shotgun (WGS) entry which is preliminary data.</text>
</comment>
<dbReference type="InterPro" id="IPR020103">
    <property type="entry name" value="PsdUridine_synth_cat_dom_sf"/>
</dbReference>
<dbReference type="GO" id="GO:1990481">
    <property type="term" value="P:mRNA pseudouridine synthesis"/>
    <property type="evidence" value="ECO:0007669"/>
    <property type="project" value="TreeGrafter"/>
</dbReference>
<evidence type="ECO:0000256" key="4">
    <source>
        <dbReference type="ARBA" id="ARBA00023235"/>
    </source>
</evidence>
<proteinExistence type="inferred from homology"/>
<dbReference type="GO" id="GO:0160148">
    <property type="term" value="F:tRNA pseudouridine(55) synthase activity"/>
    <property type="evidence" value="ECO:0007669"/>
    <property type="project" value="UniProtKB-EC"/>
</dbReference>
<evidence type="ECO:0000256" key="5">
    <source>
        <dbReference type="HAMAP-Rule" id="MF_01080"/>
    </source>
</evidence>
<dbReference type="InterPro" id="IPR014780">
    <property type="entry name" value="tRNA_psdUridine_synth_TruB"/>
</dbReference>
<name>A0A9D9J325_9BACT</name>